<dbReference type="AlphaFoldDB" id="A0AAD2F1V7"/>
<gene>
    <name evidence="1" type="ORF">R77560_04099</name>
</gene>
<sequence>MQNDVPAFIGLSAVRLAAQVGKTLARIPVERQEFLFGAGSTPEPQREGYALTAKWPRKARAPGAAQQEQDHA</sequence>
<name>A0AAD2F1V7_9RALS</name>
<dbReference type="EMBL" id="CATZAZ010000011">
    <property type="protein sequence ID" value="CAJ0804585.1"/>
    <property type="molecule type" value="Genomic_DNA"/>
</dbReference>
<dbReference type="RefSeq" id="WP_024542425.1">
    <property type="nucleotide sequence ID" value="NZ_CATZAZ010000011.1"/>
</dbReference>
<dbReference type="GeneID" id="34794376"/>
<protein>
    <submittedName>
        <fullName evidence="1">Uncharacterized protein</fullName>
    </submittedName>
</protein>
<proteinExistence type="predicted"/>
<organism evidence="1 2">
    <name type="scientific">Ralstonia thomasii</name>
    <dbReference type="NCBI Taxonomy" id="3058596"/>
    <lineage>
        <taxon>Bacteria</taxon>
        <taxon>Pseudomonadati</taxon>
        <taxon>Pseudomonadota</taxon>
        <taxon>Betaproteobacteria</taxon>
        <taxon>Burkholderiales</taxon>
        <taxon>Burkholderiaceae</taxon>
        <taxon>Ralstonia</taxon>
    </lineage>
</organism>
<reference evidence="1" key="1">
    <citation type="submission" date="2023-07" db="EMBL/GenBank/DDBJ databases">
        <authorList>
            <person name="Peeters C."/>
        </authorList>
    </citation>
    <scope>NUCLEOTIDE SEQUENCE</scope>
    <source>
        <strain evidence="1">R-77560</strain>
    </source>
</reference>
<accession>A0AAD2F1V7</accession>
<comment type="caution">
    <text evidence="1">The sequence shown here is derived from an EMBL/GenBank/DDBJ whole genome shotgun (WGS) entry which is preliminary data.</text>
</comment>
<evidence type="ECO:0000313" key="1">
    <source>
        <dbReference type="EMBL" id="CAJ0804585.1"/>
    </source>
</evidence>
<evidence type="ECO:0000313" key="2">
    <source>
        <dbReference type="Proteomes" id="UP001189756"/>
    </source>
</evidence>
<dbReference type="Proteomes" id="UP001189756">
    <property type="component" value="Unassembled WGS sequence"/>
</dbReference>